<evidence type="ECO:0000313" key="3">
    <source>
        <dbReference type="WBParaSite" id="BTMF_0001543201-mRNA-1"/>
    </source>
</evidence>
<keyword evidence="2" id="KW-1185">Reference proteome</keyword>
<dbReference type="AlphaFoldDB" id="A0A0R3R5Y8"/>
<dbReference type="EMBL" id="UZAG01020090">
    <property type="protein sequence ID" value="VDO45765.1"/>
    <property type="molecule type" value="Genomic_DNA"/>
</dbReference>
<proteinExistence type="predicted"/>
<organism evidence="3">
    <name type="scientific">Brugia timori</name>
    <dbReference type="NCBI Taxonomy" id="42155"/>
    <lineage>
        <taxon>Eukaryota</taxon>
        <taxon>Metazoa</taxon>
        <taxon>Ecdysozoa</taxon>
        <taxon>Nematoda</taxon>
        <taxon>Chromadorea</taxon>
        <taxon>Rhabditida</taxon>
        <taxon>Spirurina</taxon>
        <taxon>Spiruromorpha</taxon>
        <taxon>Filarioidea</taxon>
        <taxon>Onchocercidae</taxon>
        <taxon>Brugia</taxon>
    </lineage>
</organism>
<evidence type="ECO:0000313" key="1">
    <source>
        <dbReference type="EMBL" id="VDO45765.1"/>
    </source>
</evidence>
<sequence length="93" mass="10341">MNSPIVTTFDVEPELRAELESVADADGPVSTSAADGACRAVERCRVQGEFYARGDIAWQEYLRTGVSQPVAEVFDRIQARIDARRRELQDPNT</sequence>
<evidence type="ECO:0000313" key="2">
    <source>
        <dbReference type="Proteomes" id="UP000280834"/>
    </source>
</evidence>
<name>A0A0R3R5Y8_9BILA</name>
<reference evidence="3" key="1">
    <citation type="submission" date="2017-02" db="UniProtKB">
        <authorList>
            <consortium name="WormBaseParasite"/>
        </authorList>
    </citation>
    <scope>IDENTIFICATION</scope>
</reference>
<gene>
    <name evidence="1" type="ORF">BTMF_LOCUS13424</name>
</gene>
<reference evidence="1 2" key="2">
    <citation type="submission" date="2018-11" db="EMBL/GenBank/DDBJ databases">
        <authorList>
            <consortium name="Pathogen Informatics"/>
        </authorList>
    </citation>
    <scope>NUCLEOTIDE SEQUENCE [LARGE SCALE GENOMIC DNA]</scope>
</reference>
<protein>
    <submittedName>
        <fullName evidence="3">CopG family transcriptional regulator</fullName>
    </submittedName>
</protein>
<dbReference type="Proteomes" id="UP000280834">
    <property type="component" value="Unassembled WGS sequence"/>
</dbReference>
<dbReference type="WBParaSite" id="BTMF_0001543201-mRNA-1">
    <property type="protein sequence ID" value="BTMF_0001543201-mRNA-1"/>
    <property type="gene ID" value="BTMF_0001543201"/>
</dbReference>
<accession>A0A0R3R5Y8</accession>